<evidence type="ECO:0000313" key="2">
    <source>
        <dbReference type="EMBL" id="MFC5971196.1"/>
    </source>
</evidence>
<reference evidence="2 3" key="1">
    <citation type="journal article" date="2019" name="Int. J. Syst. Evol. Microbiol.">
        <title>The Global Catalogue of Microorganisms (GCM) 10K type strain sequencing project: providing services to taxonomists for standard genome sequencing and annotation.</title>
        <authorList>
            <consortium name="The Broad Institute Genomics Platform"/>
            <consortium name="The Broad Institute Genome Sequencing Center for Infectious Disease"/>
            <person name="Wu L."/>
            <person name="Ma J."/>
        </authorList>
    </citation>
    <scope>NUCLEOTIDE SEQUENCE [LARGE SCALE GENOMIC DNA]</scope>
    <source>
        <strain evidence="2 3">CGMCC 1.12543</strain>
    </source>
</reference>
<dbReference type="EMBL" id="JBHSQH010000001">
    <property type="protein sequence ID" value="MFC5971196.1"/>
    <property type="molecule type" value="Genomic_DNA"/>
</dbReference>
<accession>A0ABD5RL04</accession>
<evidence type="ECO:0000256" key="1">
    <source>
        <dbReference type="SAM" id="MobiDB-lite"/>
    </source>
</evidence>
<evidence type="ECO:0000313" key="3">
    <source>
        <dbReference type="Proteomes" id="UP001596099"/>
    </source>
</evidence>
<proteinExistence type="predicted"/>
<comment type="caution">
    <text evidence="2">The sequence shown here is derived from an EMBL/GenBank/DDBJ whole genome shotgun (WGS) entry which is preliminary data.</text>
</comment>
<protein>
    <recommendedName>
        <fullName evidence="4">Sulfatase</fullName>
    </recommendedName>
</protein>
<dbReference type="Proteomes" id="UP001596099">
    <property type="component" value="Unassembled WGS sequence"/>
</dbReference>
<feature type="region of interest" description="Disordered" evidence="1">
    <location>
        <begin position="284"/>
        <end position="313"/>
    </location>
</feature>
<sequence>MYSVSSIANAIRNPRVVCEEANLLYQHGFGFRETAAHNENGVDILSEDWDNLVILDACRYDTFRDLASELPGTLTKAESKASATNLFLRANFTDEELHDTVYVTANPQLYRIENGVYDVEPIHVEFHDQIDVWQDQWHDEYRTVMPEVVTEAALDAAERYPNKRLIVHYLQPHAPYIGETGVEHLPTDYLDFWGSFNDGEIDVPLETAKQAYRENVEVVLPHVSTLLAEFDGKTVVTADHGELLGERDSPIPIRRYGHPAYANVPALLEVPWLEYETETRPDIVAEAPEQAASRGGPDSDVVRERLQDLGYAE</sequence>
<dbReference type="RefSeq" id="WP_247414105.1">
    <property type="nucleotide sequence ID" value="NZ_JALLGW010000001.1"/>
</dbReference>
<name>A0ABD5RL04_9EURY</name>
<organism evidence="2 3">
    <name type="scientific">Halomarina salina</name>
    <dbReference type="NCBI Taxonomy" id="1872699"/>
    <lineage>
        <taxon>Archaea</taxon>
        <taxon>Methanobacteriati</taxon>
        <taxon>Methanobacteriota</taxon>
        <taxon>Stenosarchaea group</taxon>
        <taxon>Halobacteria</taxon>
        <taxon>Halobacteriales</taxon>
        <taxon>Natronomonadaceae</taxon>
        <taxon>Halomarina</taxon>
    </lineage>
</organism>
<gene>
    <name evidence="2" type="ORF">ACFPYI_07610</name>
</gene>
<dbReference type="Gene3D" id="3.40.720.10">
    <property type="entry name" value="Alkaline Phosphatase, subunit A"/>
    <property type="match status" value="1"/>
</dbReference>
<dbReference type="AlphaFoldDB" id="A0ABD5RL04"/>
<dbReference type="SUPFAM" id="SSF53649">
    <property type="entry name" value="Alkaline phosphatase-like"/>
    <property type="match status" value="1"/>
</dbReference>
<dbReference type="InterPro" id="IPR017850">
    <property type="entry name" value="Alkaline_phosphatase_core_sf"/>
</dbReference>
<evidence type="ECO:0008006" key="4">
    <source>
        <dbReference type="Google" id="ProtNLM"/>
    </source>
</evidence>
<keyword evidence="3" id="KW-1185">Reference proteome</keyword>